<name>A0A3E4UPM4_BACSE</name>
<feature type="chain" id="PRO_5033375377" evidence="1">
    <location>
        <begin position="30"/>
        <end position="307"/>
    </location>
</feature>
<keyword evidence="1" id="KW-0732">Signal</keyword>
<sequence>MKKKFELANLSKNLLYCVCFSICALNLTACDDDDENGMQGNGPAPIGIPSSVVDGVRATSMSGVDVTYNEDGTIKEAEVDGNTLVFNYASSRAIKVDPIRSLISITSSERESERWIASDFTFNTSGFVTAYKLKYTDTDPEFREEMNIAYTFNYNADGQMQKISMKTDGKDDEGSYSESGEINYTYNNKVLEKIEAKSKNVTCSQTYEYTQAIKNTYNAMPLLLLPEELASDDCVFNVFAITGYLGNAGANLPTAMTIKNTDLEDPSENSTERYNLSYTLNENNAISSYTLSRYGETMTFPCDWTNF</sequence>
<feature type="signal peptide" evidence="1">
    <location>
        <begin position="1"/>
        <end position="29"/>
    </location>
</feature>
<evidence type="ECO:0000313" key="4">
    <source>
        <dbReference type="Proteomes" id="UP000261223"/>
    </source>
</evidence>
<dbReference type="EMBL" id="QSSV01000008">
    <property type="protein sequence ID" value="RGM13613.1"/>
    <property type="molecule type" value="Genomic_DNA"/>
</dbReference>
<comment type="caution">
    <text evidence="2">The sequence shown here is derived from an EMBL/GenBank/DDBJ whole genome shotgun (WGS) entry which is preliminary data.</text>
</comment>
<dbReference type="AlphaFoldDB" id="A0A3E4UPM4"/>
<dbReference type="RefSeq" id="WP_117741608.1">
    <property type="nucleotide sequence ID" value="NZ_QRUB01000002.1"/>
</dbReference>
<proteinExistence type="predicted"/>
<evidence type="ECO:0000313" key="5">
    <source>
        <dbReference type="Proteomes" id="UP000284161"/>
    </source>
</evidence>
<accession>A0A3E4UPM4</accession>
<dbReference type="Gene3D" id="2.40.160.190">
    <property type="match status" value="1"/>
</dbReference>
<dbReference type="Proteomes" id="UP000284161">
    <property type="component" value="Unassembled WGS sequence"/>
</dbReference>
<evidence type="ECO:0000313" key="2">
    <source>
        <dbReference type="EMBL" id="RGM13613.1"/>
    </source>
</evidence>
<dbReference type="EMBL" id="QRUB01000002">
    <property type="protein sequence ID" value="RGR29121.1"/>
    <property type="molecule type" value="Genomic_DNA"/>
</dbReference>
<protein>
    <submittedName>
        <fullName evidence="2">DUF4595 domain-containing protein</fullName>
    </submittedName>
</protein>
<gene>
    <name evidence="3" type="ORF">DWY58_03585</name>
    <name evidence="2" type="ORF">DXC34_07330</name>
</gene>
<evidence type="ECO:0000256" key="1">
    <source>
        <dbReference type="SAM" id="SignalP"/>
    </source>
</evidence>
<organism evidence="2 4">
    <name type="scientific">Bacteroides stercoris</name>
    <dbReference type="NCBI Taxonomy" id="46506"/>
    <lineage>
        <taxon>Bacteria</taxon>
        <taxon>Pseudomonadati</taxon>
        <taxon>Bacteroidota</taxon>
        <taxon>Bacteroidia</taxon>
        <taxon>Bacteroidales</taxon>
        <taxon>Bacteroidaceae</taxon>
        <taxon>Bacteroides</taxon>
    </lineage>
</organism>
<dbReference type="Proteomes" id="UP000261223">
    <property type="component" value="Unassembled WGS sequence"/>
</dbReference>
<evidence type="ECO:0000313" key="3">
    <source>
        <dbReference type="EMBL" id="RGR29121.1"/>
    </source>
</evidence>
<reference evidence="4 5" key="1">
    <citation type="submission" date="2018-08" db="EMBL/GenBank/DDBJ databases">
        <title>A genome reference for cultivated species of the human gut microbiota.</title>
        <authorList>
            <person name="Zou Y."/>
            <person name="Xue W."/>
            <person name="Luo G."/>
        </authorList>
    </citation>
    <scope>NUCLEOTIDE SEQUENCE [LARGE SCALE GENOMIC DNA]</scope>
    <source>
        <strain evidence="3 5">AF25-6</strain>
        <strain evidence="2 4">TF03-6</strain>
    </source>
</reference>